<organism evidence="5 6">
    <name type="scientific">Nakaseomyces bracarensis</name>
    <dbReference type="NCBI Taxonomy" id="273131"/>
    <lineage>
        <taxon>Eukaryota</taxon>
        <taxon>Fungi</taxon>
        <taxon>Dikarya</taxon>
        <taxon>Ascomycota</taxon>
        <taxon>Saccharomycotina</taxon>
        <taxon>Saccharomycetes</taxon>
        <taxon>Saccharomycetales</taxon>
        <taxon>Saccharomycetaceae</taxon>
        <taxon>Nakaseomyces</taxon>
    </lineage>
</organism>
<dbReference type="Proteomes" id="UP001623330">
    <property type="component" value="Unassembled WGS sequence"/>
</dbReference>
<accession>A0ABR4P0V2</accession>
<proteinExistence type="predicted"/>
<evidence type="ECO:0000259" key="2">
    <source>
        <dbReference type="Pfam" id="PF20775"/>
    </source>
</evidence>
<evidence type="ECO:0000313" key="6">
    <source>
        <dbReference type="Proteomes" id="UP001623330"/>
    </source>
</evidence>
<dbReference type="Pfam" id="PF22786">
    <property type="entry name" value="Tag1_C"/>
    <property type="match status" value="1"/>
</dbReference>
<evidence type="ECO:0000313" key="5">
    <source>
        <dbReference type="EMBL" id="KAL3235247.1"/>
    </source>
</evidence>
<feature type="domain" description="Tag1 middle barrel-like" evidence="4">
    <location>
        <begin position="250"/>
        <end position="426"/>
    </location>
</feature>
<gene>
    <name evidence="5" type="ORF">RNJ44_00006</name>
</gene>
<keyword evidence="6" id="KW-1185">Reference proteome</keyword>
<name>A0ABR4P0V2_9SACH</name>
<comment type="caution">
    <text evidence="5">The sequence shown here is derived from an EMBL/GenBank/DDBJ whole genome shotgun (WGS) entry which is preliminary data.</text>
</comment>
<dbReference type="Pfam" id="PF20775">
    <property type="entry name" value="Tag1_N"/>
    <property type="match status" value="1"/>
</dbReference>
<evidence type="ECO:0000256" key="1">
    <source>
        <dbReference type="SAM" id="Phobius"/>
    </source>
</evidence>
<sequence length="585" mass="67096">MERAPLLNRSQEGYEHYNSNVEEEIVEGIRPARLRTRYYIGAVCGLAVLCLLLVTFTLLPKPQDIKEQMISTTNAELVRFHIDGWSNDDGKGLNTEHGKELQVSTSFKVWFDYDNLGEDGRKLKFINKNIVRTVCFRLNNVTSYNSLDSLGSIRIAEPVCLNVRGSDVNNVNVTIFVKPKMRAIIGVLKKIWKHDYEQLDLWSQVDVKVLKGFIPVLRLRSLKINWDDIINWDKITKELDEFSHVLTNPNIKLENINVKEITSGLYVVIKPGVDKLFRDVGKLLRHRLNFTDEVYIPSLEYQVRVPNCFEEYNIDLSNAELSTVPFNYHPDHDHQPHNLQLQCELGAPLPEELVNRECWSTNNNRITPLTKMLNKLLSFNEKIGFMVKANVASQEIRAQDTTQLNPVIPLDLLDEALDSVGYIPVTGYSGLNSSKDLLDECVIEDMKLKWEDSRLKVVGKLYGQMNFSFYEPLENSGQNDSISVSNLKGKIKLYHGDKHFANVPMKDWVPVDSQIEDHVLHIGFVLDTDQVEVLDRWELTKVLNEIMFQTQTEVQYKNLLDIQVSSILGNFEVLGLEWEGSTIVT</sequence>
<feature type="domain" description="Tag1 C-terminal" evidence="3">
    <location>
        <begin position="479"/>
        <end position="584"/>
    </location>
</feature>
<keyword evidence="1" id="KW-1133">Transmembrane helix</keyword>
<reference evidence="5 6" key="1">
    <citation type="submission" date="2024-05" db="EMBL/GenBank/DDBJ databases">
        <title>Long read based assembly of the Candida bracarensis genome reveals expanded adhesin content.</title>
        <authorList>
            <person name="Marcet-Houben M."/>
            <person name="Ksiezopolska E."/>
            <person name="Gabaldon T."/>
        </authorList>
    </citation>
    <scope>NUCLEOTIDE SEQUENCE [LARGE SCALE GENOMIC DNA]</scope>
    <source>
        <strain evidence="5 6">CBM6</strain>
    </source>
</reference>
<dbReference type="InterPro" id="IPR055011">
    <property type="entry name" value="Tag1_C"/>
</dbReference>
<feature type="transmembrane region" description="Helical" evidence="1">
    <location>
        <begin position="38"/>
        <end position="59"/>
    </location>
</feature>
<feature type="domain" description="Tag1 N-terminal" evidence="2">
    <location>
        <begin position="60"/>
        <end position="232"/>
    </location>
</feature>
<dbReference type="EMBL" id="JBEVYD010000001">
    <property type="protein sequence ID" value="KAL3235247.1"/>
    <property type="molecule type" value="Genomic_DNA"/>
</dbReference>
<keyword evidence="1" id="KW-0472">Membrane</keyword>
<dbReference type="Pfam" id="PF22787">
    <property type="entry name" value="Tag1_M"/>
    <property type="match status" value="1"/>
</dbReference>
<dbReference type="InterPro" id="IPR055012">
    <property type="entry name" value="Tag1_N"/>
</dbReference>
<keyword evidence="1" id="KW-0812">Transmembrane</keyword>
<dbReference type="InterPro" id="IPR055010">
    <property type="entry name" value="Tag1_M"/>
</dbReference>
<evidence type="ECO:0000259" key="4">
    <source>
        <dbReference type="Pfam" id="PF22787"/>
    </source>
</evidence>
<evidence type="ECO:0000259" key="3">
    <source>
        <dbReference type="Pfam" id="PF22786"/>
    </source>
</evidence>
<protein>
    <submittedName>
        <fullName evidence="5">Uncharacterized protein</fullName>
    </submittedName>
</protein>